<protein>
    <submittedName>
        <fullName evidence="7">Uncharacterized protein</fullName>
    </submittedName>
</protein>
<feature type="transmembrane region" description="Helical" evidence="6">
    <location>
        <begin position="169"/>
        <end position="191"/>
    </location>
</feature>
<dbReference type="GO" id="GO:0016020">
    <property type="term" value="C:membrane"/>
    <property type="evidence" value="ECO:0007669"/>
    <property type="project" value="UniProtKB-SubCell"/>
</dbReference>
<sequence length="304" mass="33545">MTFSVSLIVYVQSYVMFLSCTLFLLGSRIYVKVKPQGSPLTSVAQVVVAATEEETLETADNHDPHYPSDLTLFNHMPTDSMNSTLPHTDQFRFLDKAAIITADDRLDSDGSAAKWRLCSIQQVEEIKCVVRIIPILSSAIIFHVASIQQQTYAVFQALQSDRSIGSSNFLVPTASYMVFSMLSLTLWIPIYDWIVVSCLQKLTGKEGGMTLLQRMGIGLVLSVLTVFVSGFIEKRGGNLALTRPTLGIAPKGGAISSMSGLWLIPQLKLAGLSEAFNATGQIEFYYKQFHENMRSIACSCFFLV</sequence>
<feature type="transmembrane region" description="Helical" evidence="6">
    <location>
        <begin position="211"/>
        <end position="232"/>
    </location>
</feature>
<feature type="transmembrane region" description="Helical" evidence="6">
    <location>
        <begin position="6"/>
        <end position="25"/>
    </location>
</feature>
<comment type="similarity">
    <text evidence="2">Belongs to the major facilitator superfamily. Proton-dependent oligopeptide transporter (POT/PTR) (TC 2.A.17) family.</text>
</comment>
<dbReference type="GO" id="GO:0022857">
    <property type="term" value="F:transmembrane transporter activity"/>
    <property type="evidence" value="ECO:0007669"/>
    <property type="project" value="InterPro"/>
</dbReference>
<keyword evidence="3 6" id="KW-0812">Transmembrane</keyword>
<evidence type="ECO:0000256" key="1">
    <source>
        <dbReference type="ARBA" id="ARBA00004141"/>
    </source>
</evidence>
<keyword evidence="4 6" id="KW-1133">Transmembrane helix</keyword>
<comment type="subcellular location">
    <subcellularLocation>
        <location evidence="1">Membrane</location>
        <topology evidence="1">Multi-pass membrane protein</topology>
    </subcellularLocation>
</comment>
<gene>
    <name evidence="7" type="ORF">Ddye_002756</name>
</gene>
<dbReference type="InterPro" id="IPR000109">
    <property type="entry name" value="POT_fam"/>
</dbReference>
<dbReference type="InterPro" id="IPR036259">
    <property type="entry name" value="MFS_trans_sf"/>
</dbReference>
<dbReference type="PANTHER" id="PTHR11654">
    <property type="entry name" value="OLIGOPEPTIDE TRANSPORTER-RELATED"/>
    <property type="match status" value="1"/>
</dbReference>
<organism evidence="7 8">
    <name type="scientific">Dipteronia dyeriana</name>
    <dbReference type="NCBI Taxonomy" id="168575"/>
    <lineage>
        <taxon>Eukaryota</taxon>
        <taxon>Viridiplantae</taxon>
        <taxon>Streptophyta</taxon>
        <taxon>Embryophyta</taxon>
        <taxon>Tracheophyta</taxon>
        <taxon>Spermatophyta</taxon>
        <taxon>Magnoliopsida</taxon>
        <taxon>eudicotyledons</taxon>
        <taxon>Gunneridae</taxon>
        <taxon>Pentapetalae</taxon>
        <taxon>rosids</taxon>
        <taxon>malvids</taxon>
        <taxon>Sapindales</taxon>
        <taxon>Sapindaceae</taxon>
        <taxon>Hippocastanoideae</taxon>
        <taxon>Acereae</taxon>
        <taxon>Dipteronia</taxon>
    </lineage>
</organism>
<evidence type="ECO:0000313" key="7">
    <source>
        <dbReference type="EMBL" id="KAK2664182.1"/>
    </source>
</evidence>
<name>A0AAE0CUP8_9ROSI</name>
<comment type="caution">
    <text evidence="7">The sequence shown here is derived from an EMBL/GenBank/DDBJ whole genome shotgun (WGS) entry which is preliminary data.</text>
</comment>
<proteinExistence type="inferred from homology"/>
<evidence type="ECO:0000256" key="2">
    <source>
        <dbReference type="ARBA" id="ARBA00005982"/>
    </source>
</evidence>
<keyword evidence="8" id="KW-1185">Reference proteome</keyword>
<dbReference type="Gene3D" id="1.20.1250.20">
    <property type="entry name" value="MFS general substrate transporter like domains"/>
    <property type="match status" value="1"/>
</dbReference>
<dbReference type="Proteomes" id="UP001280121">
    <property type="component" value="Unassembled WGS sequence"/>
</dbReference>
<keyword evidence="5 6" id="KW-0472">Membrane</keyword>
<evidence type="ECO:0000256" key="6">
    <source>
        <dbReference type="SAM" id="Phobius"/>
    </source>
</evidence>
<dbReference type="Pfam" id="PF00854">
    <property type="entry name" value="PTR2"/>
    <property type="match status" value="1"/>
</dbReference>
<evidence type="ECO:0000256" key="4">
    <source>
        <dbReference type="ARBA" id="ARBA00022989"/>
    </source>
</evidence>
<evidence type="ECO:0000313" key="8">
    <source>
        <dbReference type="Proteomes" id="UP001280121"/>
    </source>
</evidence>
<dbReference type="AlphaFoldDB" id="A0AAE0CUP8"/>
<evidence type="ECO:0000256" key="5">
    <source>
        <dbReference type="ARBA" id="ARBA00023136"/>
    </source>
</evidence>
<reference evidence="7" key="1">
    <citation type="journal article" date="2023" name="Plant J.">
        <title>Genome sequences and population genomics provide insights into the demographic history, inbreeding, and mutation load of two 'living fossil' tree species of Dipteronia.</title>
        <authorList>
            <person name="Feng Y."/>
            <person name="Comes H.P."/>
            <person name="Chen J."/>
            <person name="Zhu S."/>
            <person name="Lu R."/>
            <person name="Zhang X."/>
            <person name="Li P."/>
            <person name="Qiu J."/>
            <person name="Olsen K.M."/>
            <person name="Qiu Y."/>
        </authorList>
    </citation>
    <scope>NUCLEOTIDE SEQUENCE</scope>
    <source>
        <strain evidence="7">KIB01</strain>
    </source>
</reference>
<dbReference type="EMBL" id="JANJYI010000001">
    <property type="protein sequence ID" value="KAK2664182.1"/>
    <property type="molecule type" value="Genomic_DNA"/>
</dbReference>
<evidence type="ECO:0000256" key="3">
    <source>
        <dbReference type="ARBA" id="ARBA00022692"/>
    </source>
</evidence>
<accession>A0AAE0CUP8</accession>